<feature type="region of interest" description="Disordered" evidence="1">
    <location>
        <begin position="143"/>
        <end position="256"/>
    </location>
</feature>
<gene>
    <name evidence="2" type="ORF">CI238_07799</name>
</gene>
<comment type="caution">
    <text evidence="2">The sequence shown here is derived from an EMBL/GenBank/DDBJ whole genome shotgun (WGS) entry which is preliminary data.</text>
</comment>
<dbReference type="EMBL" id="LFIW01001609">
    <property type="protein sequence ID" value="KZL81660.1"/>
    <property type="molecule type" value="Genomic_DNA"/>
</dbReference>
<feature type="region of interest" description="Disordered" evidence="1">
    <location>
        <begin position="25"/>
        <end position="47"/>
    </location>
</feature>
<accession>A0A167BRV9</accession>
<feature type="compositionally biased region" description="Low complexity" evidence="1">
    <location>
        <begin position="104"/>
        <end position="119"/>
    </location>
</feature>
<name>A0A167BRV9_COLIC</name>
<feature type="compositionally biased region" description="Polar residues" evidence="1">
    <location>
        <begin position="25"/>
        <end position="38"/>
    </location>
</feature>
<dbReference type="Proteomes" id="UP000076584">
    <property type="component" value="Unassembled WGS sequence"/>
</dbReference>
<organism evidence="2 3">
    <name type="scientific">Colletotrichum incanum</name>
    <name type="common">Soybean anthracnose fungus</name>
    <dbReference type="NCBI Taxonomy" id="1573173"/>
    <lineage>
        <taxon>Eukaryota</taxon>
        <taxon>Fungi</taxon>
        <taxon>Dikarya</taxon>
        <taxon>Ascomycota</taxon>
        <taxon>Pezizomycotina</taxon>
        <taxon>Sordariomycetes</taxon>
        <taxon>Hypocreomycetidae</taxon>
        <taxon>Glomerellales</taxon>
        <taxon>Glomerellaceae</taxon>
        <taxon>Colletotrichum</taxon>
        <taxon>Colletotrichum spaethianum species complex</taxon>
    </lineage>
</organism>
<protein>
    <submittedName>
        <fullName evidence="2">Wd domain-containing protein</fullName>
    </submittedName>
</protein>
<evidence type="ECO:0000313" key="2">
    <source>
        <dbReference type="EMBL" id="KZL81660.1"/>
    </source>
</evidence>
<feature type="region of interest" description="Disordered" evidence="1">
    <location>
        <begin position="75"/>
        <end position="119"/>
    </location>
</feature>
<feature type="compositionally biased region" description="Basic and acidic residues" evidence="1">
    <location>
        <begin position="143"/>
        <end position="165"/>
    </location>
</feature>
<feature type="compositionally biased region" description="Polar residues" evidence="1">
    <location>
        <begin position="247"/>
        <end position="256"/>
    </location>
</feature>
<evidence type="ECO:0000313" key="3">
    <source>
        <dbReference type="Proteomes" id="UP000076584"/>
    </source>
</evidence>
<sequence>MDGLGLLPGLNDIDYFGIGMGAELSASSSQTAENQSPGGLSIKLEPRGETRDFLVKDGAGLLHFRRSAALSPESVVASDQTKIRTVVPKEKDEQQAKQLDDDYPATPGAPSSSSLSTTPTFAGPLESYLACLQSHEKLALSLFRDDGDREQEAGSSDRDSIDISKRIVPGVYKPPHRSPSPLSAAPGSRSSRFGHLMERYPASEDLHELLGDQLGEIVSKSGHLDRTKAPGPEPEAAQPSEDAPSAPAQSIPLTTSPTAGSVALIAGVLDGPIEVGHDRHSQDSAISDMEADELHHLL</sequence>
<evidence type="ECO:0000256" key="1">
    <source>
        <dbReference type="SAM" id="MobiDB-lite"/>
    </source>
</evidence>
<feature type="region of interest" description="Disordered" evidence="1">
    <location>
        <begin position="273"/>
        <end position="298"/>
    </location>
</feature>
<reference evidence="2 3" key="1">
    <citation type="submission" date="2015-06" db="EMBL/GenBank/DDBJ databases">
        <title>Survival trade-offs in plant roots during colonization by closely related pathogenic and mutualistic fungi.</title>
        <authorList>
            <person name="Hacquard S."/>
            <person name="Kracher B."/>
            <person name="Hiruma K."/>
            <person name="Weinman A."/>
            <person name="Muench P."/>
            <person name="Garrido Oter R."/>
            <person name="Ver Loren van Themaat E."/>
            <person name="Dallerey J.-F."/>
            <person name="Damm U."/>
            <person name="Henrissat B."/>
            <person name="Lespinet O."/>
            <person name="Thon M."/>
            <person name="Kemen E."/>
            <person name="McHardy A.C."/>
            <person name="Schulze-Lefert P."/>
            <person name="O'Connell R.J."/>
        </authorList>
    </citation>
    <scope>NUCLEOTIDE SEQUENCE [LARGE SCALE GENOMIC DNA]</scope>
    <source>
        <strain evidence="2 3">MAFF 238704</strain>
    </source>
</reference>
<keyword evidence="3" id="KW-1185">Reference proteome</keyword>
<proteinExistence type="predicted"/>
<feature type="compositionally biased region" description="Basic and acidic residues" evidence="1">
    <location>
        <begin position="87"/>
        <end position="100"/>
    </location>
</feature>
<feature type="compositionally biased region" description="Basic and acidic residues" evidence="1">
    <location>
        <begin position="195"/>
        <end position="210"/>
    </location>
</feature>
<dbReference type="AlphaFoldDB" id="A0A167BRV9"/>